<evidence type="ECO:0000259" key="4">
    <source>
        <dbReference type="PROSITE" id="PS51898"/>
    </source>
</evidence>
<dbReference type="GO" id="GO:0003677">
    <property type="term" value="F:DNA binding"/>
    <property type="evidence" value="ECO:0007669"/>
    <property type="project" value="UniProtKB-KW"/>
</dbReference>
<dbReference type="InterPro" id="IPR013762">
    <property type="entry name" value="Integrase-like_cat_sf"/>
</dbReference>
<organism evidence="5 6">
    <name type="scientific">Nocardia tenerifensis</name>
    <dbReference type="NCBI Taxonomy" id="228006"/>
    <lineage>
        <taxon>Bacteria</taxon>
        <taxon>Bacillati</taxon>
        <taxon>Actinomycetota</taxon>
        <taxon>Actinomycetes</taxon>
        <taxon>Mycobacteriales</taxon>
        <taxon>Nocardiaceae</taxon>
        <taxon>Nocardia</taxon>
    </lineage>
</organism>
<dbReference type="AlphaFoldDB" id="A0A318JT41"/>
<gene>
    <name evidence="5" type="ORF">DFR70_11181</name>
</gene>
<dbReference type="InterPro" id="IPR010998">
    <property type="entry name" value="Integrase_recombinase_N"/>
</dbReference>
<dbReference type="PROSITE" id="PS51898">
    <property type="entry name" value="TYR_RECOMBINASE"/>
    <property type="match status" value="1"/>
</dbReference>
<dbReference type="PANTHER" id="PTHR30349:SF41">
    <property type="entry name" value="INTEGRASE_RECOMBINASE PROTEIN MJ0367-RELATED"/>
    <property type="match status" value="1"/>
</dbReference>
<comment type="caution">
    <text evidence="5">The sequence shown here is derived from an EMBL/GenBank/DDBJ whole genome shotgun (WGS) entry which is preliminary data.</text>
</comment>
<dbReference type="InterPro" id="IPR002104">
    <property type="entry name" value="Integrase_catalytic"/>
</dbReference>
<proteinExistence type="inferred from homology"/>
<accession>A0A318JT41</accession>
<dbReference type="Pfam" id="PF00589">
    <property type="entry name" value="Phage_integrase"/>
    <property type="match status" value="1"/>
</dbReference>
<dbReference type="Gene3D" id="1.10.443.10">
    <property type="entry name" value="Intergrase catalytic core"/>
    <property type="match status" value="1"/>
</dbReference>
<dbReference type="Proteomes" id="UP000247569">
    <property type="component" value="Unassembled WGS sequence"/>
</dbReference>
<dbReference type="SUPFAM" id="SSF56349">
    <property type="entry name" value="DNA breaking-rejoining enzymes"/>
    <property type="match status" value="1"/>
</dbReference>
<evidence type="ECO:0000256" key="3">
    <source>
        <dbReference type="ARBA" id="ARBA00023172"/>
    </source>
</evidence>
<dbReference type="PANTHER" id="PTHR30349">
    <property type="entry name" value="PHAGE INTEGRASE-RELATED"/>
    <property type="match status" value="1"/>
</dbReference>
<protein>
    <submittedName>
        <fullName evidence="5">Phage integrase family protein</fullName>
    </submittedName>
</protein>
<comment type="similarity">
    <text evidence="1">Belongs to the 'phage' integrase family.</text>
</comment>
<dbReference type="EMBL" id="QJKF01000011">
    <property type="protein sequence ID" value="PXX59699.1"/>
    <property type="molecule type" value="Genomic_DNA"/>
</dbReference>
<evidence type="ECO:0000256" key="2">
    <source>
        <dbReference type="ARBA" id="ARBA00023125"/>
    </source>
</evidence>
<dbReference type="InterPro" id="IPR011010">
    <property type="entry name" value="DNA_brk_join_enz"/>
</dbReference>
<evidence type="ECO:0000256" key="1">
    <source>
        <dbReference type="ARBA" id="ARBA00008857"/>
    </source>
</evidence>
<dbReference type="GO" id="GO:0006310">
    <property type="term" value="P:DNA recombination"/>
    <property type="evidence" value="ECO:0007669"/>
    <property type="project" value="UniProtKB-KW"/>
</dbReference>
<keyword evidence="2" id="KW-0238">DNA-binding</keyword>
<keyword evidence="6" id="KW-1185">Reference proteome</keyword>
<sequence length="341" mass="37986">MTTSQPGLTVAELDAARTLLARMGISPADLLDIRPTAPTFAQYIPVVRTRVTAPGTLKTYDTHWKRLELVWGTRRIDEPTIGEITDIRDAARHHAKRDRNSRDGRGAAEAMISALRFLYRHAENDGLIRPADNPAQRVAKPRRVPSTRRGLPLTQLAEITHVAATTGNDPELDTLLLRLHSETACRRGGALALRPEDLDPQQCLIFLQEKGKVPRWQPVSPTLIAGLLHHGRTRGARSGEQLLRYRSGKPITRRRYDGLWTRIGYELPWVEKQQITTHWIRHTTLTWVERNFGFAVARAYAGHAEGKSDGSTTTYVRASLEEVALALATLTGEPHPLAAAA</sequence>
<evidence type="ECO:0000313" key="5">
    <source>
        <dbReference type="EMBL" id="PXX59699.1"/>
    </source>
</evidence>
<feature type="domain" description="Tyr recombinase" evidence="4">
    <location>
        <begin position="148"/>
        <end position="328"/>
    </location>
</feature>
<dbReference type="Gene3D" id="1.10.150.130">
    <property type="match status" value="1"/>
</dbReference>
<name>A0A318JT41_9NOCA</name>
<keyword evidence="3" id="KW-0233">DNA recombination</keyword>
<dbReference type="GO" id="GO:0015074">
    <property type="term" value="P:DNA integration"/>
    <property type="evidence" value="ECO:0007669"/>
    <property type="project" value="InterPro"/>
</dbReference>
<dbReference type="InterPro" id="IPR050090">
    <property type="entry name" value="Tyrosine_recombinase_XerCD"/>
</dbReference>
<dbReference type="CDD" id="cd00397">
    <property type="entry name" value="DNA_BRE_C"/>
    <property type="match status" value="1"/>
</dbReference>
<dbReference type="RefSeq" id="WP_040732633.1">
    <property type="nucleotide sequence ID" value="NZ_QJKF01000011.1"/>
</dbReference>
<evidence type="ECO:0000313" key="6">
    <source>
        <dbReference type="Proteomes" id="UP000247569"/>
    </source>
</evidence>
<reference evidence="5 6" key="1">
    <citation type="submission" date="2018-05" db="EMBL/GenBank/DDBJ databases">
        <title>Genomic Encyclopedia of Type Strains, Phase IV (KMG-IV): sequencing the most valuable type-strain genomes for metagenomic binning, comparative biology and taxonomic classification.</title>
        <authorList>
            <person name="Goeker M."/>
        </authorList>
    </citation>
    <scope>NUCLEOTIDE SEQUENCE [LARGE SCALE GENOMIC DNA]</scope>
    <source>
        <strain evidence="5 6">DSM 44704</strain>
    </source>
</reference>